<dbReference type="CDD" id="cd00448">
    <property type="entry name" value="YjgF_YER057c_UK114_family"/>
    <property type="match status" value="1"/>
</dbReference>
<organism evidence="2 3">
    <name type="scientific">Neogemmobacter tilapiae</name>
    <dbReference type="NCBI Taxonomy" id="875041"/>
    <lineage>
        <taxon>Bacteria</taxon>
        <taxon>Pseudomonadati</taxon>
        <taxon>Pseudomonadota</taxon>
        <taxon>Alphaproteobacteria</taxon>
        <taxon>Rhodobacterales</taxon>
        <taxon>Paracoccaceae</taxon>
        <taxon>Neogemmobacter</taxon>
    </lineage>
</organism>
<dbReference type="InterPro" id="IPR035959">
    <property type="entry name" value="RutC-like_sf"/>
</dbReference>
<dbReference type="Gene3D" id="3.30.1330.40">
    <property type="entry name" value="RutC-like"/>
    <property type="match status" value="1"/>
</dbReference>
<accession>A0A918TP76</accession>
<reference evidence="2" key="2">
    <citation type="submission" date="2020-09" db="EMBL/GenBank/DDBJ databases">
        <authorList>
            <person name="Sun Q."/>
            <person name="Kim S."/>
        </authorList>
    </citation>
    <scope>NUCLEOTIDE SEQUENCE</scope>
    <source>
        <strain evidence="2">KCTC 23310</strain>
    </source>
</reference>
<comment type="similarity">
    <text evidence="1">Belongs to the RutC family.</text>
</comment>
<name>A0A918TP76_9RHOB</name>
<dbReference type="Proteomes" id="UP000638981">
    <property type="component" value="Unassembled WGS sequence"/>
</dbReference>
<proteinExistence type="inferred from homology"/>
<dbReference type="GO" id="GO:0019239">
    <property type="term" value="F:deaminase activity"/>
    <property type="evidence" value="ECO:0007669"/>
    <property type="project" value="TreeGrafter"/>
</dbReference>
<dbReference type="AlphaFoldDB" id="A0A918TP76"/>
<sequence>MTPITRMNPASLPDAGNSGYSQISIVEPGRLAFVSGQVAWTRDGGAVATDLQGQARIVAQNLRAALQALNATGQDIVMVRAYMVDMTPAKIGEVMPHLAQIFDGAQPSLTGIGVAALATPELLLEVELVVRLP</sequence>
<dbReference type="SUPFAM" id="SSF55298">
    <property type="entry name" value="YjgF-like"/>
    <property type="match status" value="1"/>
</dbReference>
<dbReference type="Pfam" id="PF01042">
    <property type="entry name" value="Ribonuc_L-PSP"/>
    <property type="match status" value="1"/>
</dbReference>
<comment type="caution">
    <text evidence="2">The sequence shown here is derived from an EMBL/GenBank/DDBJ whole genome shotgun (WGS) entry which is preliminary data.</text>
</comment>
<dbReference type="GO" id="GO:0005829">
    <property type="term" value="C:cytosol"/>
    <property type="evidence" value="ECO:0007669"/>
    <property type="project" value="TreeGrafter"/>
</dbReference>
<gene>
    <name evidence="2" type="ORF">GCM10007315_19180</name>
</gene>
<dbReference type="InterPro" id="IPR006175">
    <property type="entry name" value="YjgF/YER057c/UK114"/>
</dbReference>
<reference evidence="2" key="1">
    <citation type="journal article" date="2014" name="Int. J. Syst. Evol. Microbiol.">
        <title>Complete genome sequence of Corynebacterium casei LMG S-19264T (=DSM 44701T), isolated from a smear-ripened cheese.</title>
        <authorList>
            <consortium name="US DOE Joint Genome Institute (JGI-PGF)"/>
            <person name="Walter F."/>
            <person name="Albersmeier A."/>
            <person name="Kalinowski J."/>
            <person name="Ruckert C."/>
        </authorList>
    </citation>
    <scope>NUCLEOTIDE SEQUENCE</scope>
    <source>
        <strain evidence="2">KCTC 23310</strain>
    </source>
</reference>
<evidence type="ECO:0000256" key="1">
    <source>
        <dbReference type="ARBA" id="ARBA00010552"/>
    </source>
</evidence>
<dbReference type="PANTHER" id="PTHR11803">
    <property type="entry name" value="2-IMINOBUTANOATE/2-IMINOPROPANOATE DEAMINASE RIDA"/>
    <property type="match status" value="1"/>
</dbReference>
<dbReference type="RefSeq" id="WP_189411437.1">
    <property type="nucleotide sequence ID" value="NZ_BMYJ01000005.1"/>
</dbReference>
<evidence type="ECO:0000313" key="3">
    <source>
        <dbReference type="Proteomes" id="UP000638981"/>
    </source>
</evidence>
<dbReference type="PANTHER" id="PTHR11803:SF58">
    <property type="entry name" value="PROTEIN HMF1-RELATED"/>
    <property type="match status" value="1"/>
</dbReference>
<evidence type="ECO:0000313" key="2">
    <source>
        <dbReference type="EMBL" id="GHC56085.1"/>
    </source>
</evidence>
<dbReference type="EMBL" id="BMYJ01000005">
    <property type="protein sequence ID" value="GHC56085.1"/>
    <property type="molecule type" value="Genomic_DNA"/>
</dbReference>
<keyword evidence="3" id="KW-1185">Reference proteome</keyword>
<protein>
    <submittedName>
        <fullName evidence="2">Enamine deaminase RidA</fullName>
    </submittedName>
</protein>